<keyword evidence="2" id="KW-1185">Reference proteome</keyword>
<dbReference type="EMBL" id="KV878685">
    <property type="protein sequence ID" value="OJJ71037.1"/>
    <property type="molecule type" value="Genomic_DNA"/>
</dbReference>
<reference evidence="2" key="1">
    <citation type="journal article" date="2017" name="Genome Biol.">
        <title>Comparative genomics reveals high biological diversity and specific adaptations in the industrially and medically important fungal genus Aspergillus.</title>
        <authorList>
            <person name="de Vries R.P."/>
            <person name="Riley R."/>
            <person name="Wiebenga A."/>
            <person name="Aguilar-Osorio G."/>
            <person name="Amillis S."/>
            <person name="Uchima C.A."/>
            <person name="Anderluh G."/>
            <person name="Asadollahi M."/>
            <person name="Askin M."/>
            <person name="Barry K."/>
            <person name="Battaglia E."/>
            <person name="Bayram O."/>
            <person name="Benocci T."/>
            <person name="Braus-Stromeyer S.A."/>
            <person name="Caldana C."/>
            <person name="Canovas D."/>
            <person name="Cerqueira G.C."/>
            <person name="Chen F."/>
            <person name="Chen W."/>
            <person name="Choi C."/>
            <person name="Clum A."/>
            <person name="Dos Santos R.A."/>
            <person name="Damasio A.R."/>
            <person name="Diallinas G."/>
            <person name="Emri T."/>
            <person name="Fekete E."/>
            <person name="Flipphi M."/>
            <person name="Freyberg S."/>
            <person name="Gallo A."/>
            <person name="Gournas C."/>
            <person name="Habgood R."/>
            <person name="Hainaut M."/>
            <person name="Harispe M.L."/>
            <person name="Henrissat B."/>
            <person name="Hilden K.S."/>
            <person name="Hope R."/>
            <person name="Hossain A."/>
            <person name="Karabika E."/>
            <person name="Karaffa L."/>
            <person name="Karanyi Z."/>
            <person name="Krasevec N."/>
            <person name="Kuo A."/>
            <person name="Kusch H."/>
            <person name="LaButti K."/>
            <person name="Lagendijk E.L."/>
            <person name="Lapidus A."/>
            <person name="Levasseur A."/>
            <person name="Lindquist E."/>
            <person name="Lipzen A."/>
            <person name="Logrieco A.F."/>
            <person name="MacCabe A."/>
            <person name="Maekelae M.R."/>
            <person name="Malavazi I."/>
            <person name="Melin P."/>
            <person name="Meyer V."/>
            <person name="Mielnichuk N."/>
            <person name="Miskei M."/>
            <person name="Molnar A.P."/>
            <person name="Mule G."/>
            <person name="Ngan C.Y."/>
            <person name="Orejas M."/>
            <person name="Orosz E."/>
            <person name="Ouedraogo J.P."/>
            <person name="Overkamp K.M."/>
            <person name="Park H.-S."/>
            <person name="Perrone G."/>
            <person name="Piumi F."/>
            <person name="Punt P.J."/>
            <person name="Ram A.F."/>
            <person name="Ramon A."/>
            <person name="Rauscher S."/>
            <person name="Record E."/>
            <person name="Riano-Pachon D.M."/>
            <person name="Robert V."/>
            <person name="Roehrig J."/>
            <person name="Ruller R."/>
            <person name="Salamov A."/>
            <person name="Salih N.S."/>
            <person name="Samson R.A."/>
            <person name="Sandor E."/>
            <person name="Sanguinetti M."/>
            <person name="Schuetze T."/>
            <person name="Sepcic K."/>
            <person name="Shelest E."/>
            <person name="Sherlock G."/>
            <person name="Sophianopoulou V."/>
            <person name="Squina F.M."/>
            <person name="Sun H."/>
            <person name="Susca A."/>
            <person name="Todd R.B."/>
            <person name="Tsang A."/>
            <person name="Unkles S.E."/>
            <person name="van de Wiele N."/>
            <person name="van Rossen-Uffink D."/>
            <person name="Oliveira J.V."/>
            <person name="Vesth T.C."/>
            <person name="Visser J."/>
            <person name="Yu J.-H."/>
            <person name="Zhou M."/>
            <person name="Andersen M.R."/>
            <person name="Archer D.B."/>
            <person name="Baker S.E."/>
            <person name="Benoit I."/>
            <person name="Brakhage A.A."/>
            <person name="Braus G.H."/>
            <person name="Fischer R."/>
            <person name="Frisvad J.C."/>
            <person name="Goldman G.H."/>
            <person name="Houbraken J."/>
            <person name="Oakley B."/>
            <person name="Pocsi I."/>
            <person name="Scazzocchio C."/>
            <person name="Seiboth B."/>
            <person name="vanKuyk P.A."/>
            <person name="Wortman J."/>
            <person name="Dyer P.S."/>
            <person name="Grigoriev I.V."/>
        </authorList>
    </citation>
    <scope>NUCLEOTIDE SEQUENCE [LARGE SCALE GENOMIC DNA]</scope>
    <source>
        <strain evidence="2">CBS 101740 / IMI 381727 / IBT 21946</strain>
    </source>
</reference>
<protein>
    <submittedName>
        <fullName evidence="1">Uncharacterized protein</fullName>
    </submittedName>
</protein>
<dbReference type="AlphaFoldDB" id="A0A1L9UH82"/>
<evidence type="ECO:0000313" key="2">
    <source>
        <dbReference type="Proteomes" id="UP000184499"/>
    </source>
</evidence>
<dbReference type="OrthoDB" id="10492207at2759"/>
<evidence type="ECO:0000313" key="1">
    <source>
        <dbReference type="EMBL" id="OJJ71037.1"/>
    </source>
</evidence>
<accession>A0A1L9UH82</accession>
<sequence length="84" mass="9187">MLEALMVEACLIRVILTPLIINLPRSLDLGPPCSPASFSDVLRVTSAVASFIYRLFRSATLFPRGMVSTWTNTLSDFNDVCGHG</sequence>
<dbReference type="GeneID" id="93580660"/>
<name>A0A1L9UH82_ASPBC</name>
<dbReference type="RefSeq" id="XP_067478285.1">
    <property type="nucleotide sequence ID" value="XM_067628172.1"/>
</dbReference>
<gene>
    <name evidence="1" type="ORF">ASPBRDRAFT_601265</name>
</gene>
<proteinExistence type="predicted"/>
<organism evidence="1 2">
    <name type="scientific">Aspergillus brasiliensis (strain CBS 101740 / IMI 381727 / IBT 21946)</name>
    <dbReference type="NCBI Taxonomy" id="767769"/>
    <lineage>
        <taxon>Eukaryota</taxon>
        <taxon>Fungi</taxon>
        <taxon>Dikarya</taxon>
        <taxon>Ascomycota</taxon>
        <taxon>Pezizomycotina</taxon>
        <taxon>Eurotiomycetes</taxon>
        <taxon>Eurotiomycetidae</taxon>
        <taxon>Eurotiales</taxon>
        <taxon>Aspergillaceae</taxon>
        <taxon>Aspergillus</taxon>
        <taxon>Aspergillus subgen. Circumdati</taxon>
    </lineage>
</organism>
<dbReference type="VEuPathDB" id="FungiDB:ASPBRDRAFT_601265"/>
<dbReference type="Proteomes" id="UP000184499">
    <property type="component" value="Unassembled WGS sequence"/>
</dbReference>